<gene>
    <name evidence="2" type="ORF">B7C42_01629</name>
</gene>
<name>A0A231HD05_9NOCA</name>
<organism evidence="2 3">
    <name type="scientific">Nocardia cerradoensis</name>
    <dbReference type="NCBI Taxonomy" id="85688"/>
    <lineage>
        <taxon>Bacteria</taxon>
        <taxon>Bacillati</taxon>
        <taxon>Actinomycetota</taxon>
        <taxon>Actinomycetes</taxon>
        <taxon>Mycobacteriales</taxon>
        <taxon>Nocardiaceae</taxon>
        <taxon>Nocardia</taxon>
    </lineage>
</organism>
<reference evidence="2 3" key="1">
    <citation type="submission" date="2017-07" db="EMBL/GenBank/DDBJ databases">
        <title>First draft Genome Sequence of Nocardia cerradoensis isolated from human infection.</title>
        <authorList>
            <person name="Carrasco G."/>
        </authorList>
    </citation>
    <scope>NUCLEOTIDE SEQUENCE [LARGE SCALE GENOMIC DNA]</scope>
    <source>
        <strain evidence="2 3">CNM20130759</strain>
    </source>
</reference>
<evidence type="ECO:0000256" key="1">
    <source>
        <dbReference type="SAM" id="MobiDB-lite"/>
    </source>
</evidence>
<protein>
    <submittedName>
        <fullName evidence="2">Uncharacterized protein</fullName>
    </submittedName>
</protein>
<proteinExistence type="predicted"/>
<dbReference type="RefSeq" id="WP_094024787.1">
    <property type="nucleotide sequence ID" value="NZ_NGAF01000002.1"/>
</dbReference>
<feature type="region of interest" description="Disordered" evidence="1">
    <location>
        <begin position="307"/>
        <end position="340"/>
    </location>
</feature>
<keyword evidence="3" id="KW-1185">Reference proteome</keyword>
<dbReference type="EMBL" id="NGAF01000002">
    <property type="protein sequence ID" value="OXR46655.1"/>
    <property type="molecule type" value="Genomic_DNA"/>
</dbReference>
<comment type="caution">
    <text evidence="2">The sequence shown here is derived from an EMBL/GenBank/DDBJ whole genome shotgun (WGS) entry which is preliminary data.</text>
</comment>
<sequence>MTVDRAGDLEIHPDGSATWTAPVHIGAPEPLIPPAVWDAAVAEPRDILDDIDAVLAEGEPETGYDFGDPTFPRCPRGCGREWHGMAVTRRIEHMRFRGTMDPDYRYDTDDSEVLCPAPDFIGPFMPPYYARRRDINFAVSIEAEARRRTRAFIERTWAQIWELLMPGTEPVLDAARWFDPPRETEQRAPVDCSALRFVDASEFRPRLVPWQRDVLAAITSPSTVRIPREYQYPRRTWLHQQLQIVRDRLPRRGEQPSIIIIDECLPDPDPIAEAAEMAIREHDRPAVDPESAARAALDARPIRVAGARPIPREIDGFPSGQPAHARFGSNASRNRRGSHS</sequence>
<dbReference type="AlphaFoldDB" id="A0A231HD05"/>
<evidence type="ECO:0000313" key="3">
    <source>
        <dbReference type="Proteomes" id="UP000215506"/>
    </source>
</evidence>
<dbReference type="Proteomes" id="UP000215506">
    <property type="component" value="Unassembled WGS sequence"/>
</dbReference>
<evidence type="ECO:0000313" key="2">
    <source>
        <dbReference type="EMBL" id="OXR46655.1"/>
    </source>
</evidence>
<accession>A0A231HD05</accession>